<keyword evidence="2" id="KW-0472">Membrane</keyword>
<evidence type="ECO:0000256" key="2">
    <source>
        <dbReference type="SAM" id="Phobius"/>
    </source>
</evidence>
<keyword evidence="2" id="KW-1133">Transmembrane helix</keyword>
<gene>
    <name evidence="3" type="ORF">GCM10011322_11460</name>
</gene>
<organism evidence="3 4">
    <name type="scientific">Salinarimonas ramus</name>
    <dbReference type="NCBI Taxonomy" id="690164"/>
    <lineage>
        <taxon>Bacteria</taxon>
        <taxon>Pseudomonadati</taxon>
        <taxon>Pseudomonadota</taxon>
        <taxon>Alphaproteobacteria</taxon>
        <taxon>Hyphomicrobiales</taxon>
        <taxon>Salinarimonadaceae</taxon>
        <taxon>Salinarimonas</taxon>
    </lineage>
</organism>
<protein>
    <recommendedName>
        <fullName evidence="5">Lipopolysaccharide export system protein LptC</fullName>
    </recommendedName>
</protein>
<evidence type="ECO:0000313" key="3">
    <source>
        <dbReference type="EMBL" id="GGK26712.1"/>
    </source>
</evidence>
<evidence type="ECO:0000313" key="4">
    <source>
        <dbReference type="Proteomes" id="UP000600449"/>
    </source>
</evidence>
<comment type="caution">
    <text evidence="3">The sequence shown here is derived from an EMBL/GenBank/DDBJ whole genome shotgun (WGS) entry which is preliminary data.</text>
</comment>
<evidence type="ECO:0000256" key="1">
    <source>
        <dbReference type="SAM" id="MobiDB-lite"/>
    </source>
</evidence>
<evidence type="ECO:0008006" key="5">
    <source>
        <dbReference type="Google" id="ProtNLM"/>
    </source>
</evidence>
<dbReference type="Proteomes" id="UP000600449">
    <property type="component" value="Unassembled WGS sequence"/>
</dbReference>
<accession>A0A917Q7B9</accession>
<dbReference type="RefSeq" id="WP_188910533.1">
    <property type="nucleotide sequence ID" value="NZ_BMMF01000003.1"/>
</dbReference>
<sequence>MHARAPTNSVDRSPSLAGRRSYTRALAHSRRVRVLKRAIPVGAVAAVVLVVAITLFNPFASQGGLSIGPVNVSGTRIVMDGPRLSGFQDDTRPYEVTATQASQDVREPNLVDLVDLRARITIDDAGNIVRVEAAQGRFDTEAELLDLERDVRITSTLGYTADLRSARIDFGAGTVVSNEPVRVGVGSGTVEANALSLSEGGDVITFTGGVTSTFLLGAEGEEAAAAAASPAASSRSNDP</sequence>
<proteinExistence type="predicted"/>
<keyword evidence="4" id="KW-1185">Reference proteome</keyword>
<feature type="region of interest" description="Disordered" evidence="1">
    <location>
        <begin position="1"/>
        <end position="21"/>
    </location>
</feature>
<reference evidence="3 4" key="1">
    <citation type="journal article" date="2014" name="Int. J. Syst. Evol. Microbiol.">
        <title>Complete genome sequence of Corynebacterium casei LMG S-19264T (=DSM 44701T), isolated from a smear-ripened cheese.</title>
        <authorList>
            <consortium name="US DOE Joint Genome Institute (JGI-PGF)"/>
            <person name="Walter F."/>
            <person name="Albersmeier A."/>
            <person name="Kalinowski J."/>
            <person name="Ruckert C."/>
        </authorList>
    </citation>
    <scope>NUCLEOTIDE SEQUENCE [LARGE SCALE GENOMIC DNA]</scope>
    <source>
        <strain evidence="3 4">CGMCC 1.9161</strain>
    </source>
</reference>
<feature type="compositionally biased region" description="Polar residues" evidence="1">
    <location>
        <begin position="1"/>
        <end position="12"/>
    </location>
</feature>
<keyword evidence="2" id="KW-0812">Transmembrane</keyword>
<name>A0A917Q7B9_9HYPH</name>
<feature type="transmembrane region" description="Helical" evidence="2">
    <location>
        <begin position="38"/>
        <end position="56"/>
    </location>
</feature>
<dbReference type="EMBL" id="BMMF01000003">
    <property type="protein sequence ID" value="GGK26712.1"/>
    <property type="molecule type" value="Genomic_DNA"/>
</dbReference>
<dbReference type="AlphaFoldDB" id="A0A917Q7B9"/>